<evidence type="ECO:0000256" key="6">
    <source>
        <dbReference type="SAM" id="MobiDB-lite"/>
    </source>
</evidence>
<feature type="transmembrane region" description="Helical" evidence="7">
    <location>
        <begin position="169"/>
        <end position="194"/>
    </location>
</feature>
<evidence type="ECO:0000313" key="8">
    <source>
        <dbReference type="EMBL" id="KAG2379019.1"/>
    </source>
</evidence>
<feature type="transmembrane region" description="Helical" evidence="7">
    <location>
        <begin position="110"/>
        <end position="132"/>
    </location>
</feature>
<dbReference type="GO" id="GO:0035673">
    <property type="term" value="F:oligopeptide transmembrane transporter activity"/>
    <property type="evidence" value="ECO:0007669"/>
    <property type="project" value="InterPro"/>
</dbReference>
<organism evidence="8 9">
    <name type="scientific">Naegleria lovaniensis</name>
    <name type="common">Amoeba</name>
    <dbReference type="NCBI Taxonomy" id="51637"/>
    <lineage>
        <taxon>Eukaryota</taxon>
        <taxon>Discoba</taxon>
        <taxon>Heterolobosea</taxon>
        <taxon>Tetramitia</taxon>
        <taxon>Eutetramitia</taxon>
        <taxon>Vahlkampfiidae</taxon>
        <taxon>Naegleria</taxon>
    </lineage>
</organism>
<feature type="transmembrane region" description="Helical" evidence="7">
    <location>
        <begin position="138"/>
        <end position="157"/>
    </location>
</feature>
<reference evidence="8 9" key="1">
    <citation type="journal article" date="2018" name="BMC Genomics">
        <title>The genome of Naegleria lovaniensis, the basis for a comparative approach to unravel pathogenicity factors of the human pathogenic amoeba N. fowleri.</title>
        <authorList>
            <person name="Liechti N."/>
            <person name="Schurch N."/>
            <person name="Bruggmann R."/>
            <person name="Wittwer M."/>
        </authorList>
    </citation>
    <scope>NUCLEOTIDE SEQUENCE [LARGE SCALE GENOMIC DNA]</scope>
    <source>
        <strain evidence="8 9">ATCC 30569</strain>
    </source>
</reference>
<proteinExistence type="predicted"/>
<dbReference type="Pfam" id="PF03169">
    <property type="entry name" value="OPT"/>
    <property type="match status" value="1"/>
</dbReference>
<feature type="transmembrane region" description="Helical" evidence="7">
    <location>
        <begin position="640"/>
        <end position="662"/>
    </location>
</feature>
<evidence type="ECO:0000256" key="3">
    <source>
        <dbReference type="ARBA" id="ARBA00022692"/>
    </source>
</evidence>
<feature type="transmembrane region" description="Helical" evidence="7">
    <location>
        <begin position="317"/>
        <end position="335"/>
    </location>
</feature>
<evidence type="ECO:0000256" key="7">
    <source>
        <dbReference type="SAM" id="Phobius"/>
    </source>
</evidence>
<feature type="transmembrane region" description="Helical" evidence="7">
    <location>
        <begin position="568"/>
        <end position="588"/>
    </location>
</feature>
<sequence>MSSEGDRVDSVHQQAEIIDQPTSDHIVHNGGKVSTGYVLLDGDDDDHLASRKTTDHFDEHERRMNDESTLKQTSSQQDHVNEESVNDDDEEEFDENDTTEVGRFKERGEFTFRAIAVGALIGILVGAMNVNFGLRTGWTQGGSIFASILSIGVFKLIRPSRPFTKYETIITTTAASSAGTMASTAGLVSSIPALKLLGFQYNVGELYLWALSVAFFGVYFAVPLRKHLIVIEKLRFPTGTATAATIKSMFAQGYETVKKARMLVFWGVFSALYSFIIFLVPPIAQPPMPKILHDYGFTLYMDPLMIGGGMLSGPRSTASLLLGAIVGWGILAPIVDANGWTKGPVSSFSGARGWTLWVGLVRRVAIRGSGRTVQRHFGERVILDHEQYELDSHMIPWWYCFIGLIFSSTLLMLIGHFVFDLKWYFVLLAIPLSAILSIVATRATGETDINPVGGMGKVGQFVFAGVAPKQTATNILSAGIISAGASQAGDMMHDLKAGYIIGVAPRKQFFAQIIGIVVGIITCIPIYKLYDTAYTIGSSSFPAPAAHAWKAVAEVLSKGTNGLPTNSVYGIIAGVVFGVVLTVIYKIIQIVKPNWAQYFPSALAFGIGMIVPPKQSITMFIGAMLFTIWKRRWPETNNKYFFAVSSGLIAGEGIMGIFIALLKLAGLKALVELTYT</sequence>
<dbReference type="InterPro" id="IPR004813">
    <property type="entry name" value="OPT"/>
</dbReference>
<feature type="transmembrane region" description="Helical" evidence="7">
    <location>
        <begin position="600"/>
        <end position="628"/>
    </location>
</feature>
<dbReference type="NCBIfam" id="TIGR00728">
    <property type="entry name" value="OPT_sfam"/>
    <property type="match status" value="1"/>
</dbReference>
<evidence type="ECO:0000256" key="4">
    <source>
        <dbReference type="ARBA" id="ARBA00022989"/>
    </source>
</evidence>
<feature type="transmembrane region" description="Helical" evidence="7">
    <location>
        <begin position="397"/>
        <end position="417"/>
    </location>
</feature>
<keyword evidence="4 7" id="KW-1133">Transmembrane helix</keyword>
<feature type="region of interest" description="Disordered" evidence="6">
    <location>
        <begin position="1"/>
        <end position="100"/>
    </location>
</feature>
<dbReference type="GO" id="GO:0016020">
    <property type="term" value="C:membrane"/>
    <property type="evidence" value="ECO:0007669"/>
    <property type="project" value="UniProtKB-SubCell"/>
</dbReference>
<evidence type="ECO:0000256" key="2">
    <source>
        <dbReference type="ARBA" id="ARBA00022448"/>
    </source>
</evidence>
<feature type="compositionally biased region" description="Acidic residues" evidence="6">
    <location>
        <begin position="84"/>
        <end position="98"/>
    </location>
</feature>
<feature type="transmembrane region" description="Helical" evidence="7">
    <location>
        <begin position="263"/>
        <end position="284"/>
    </location>
</feature>
<dbReference type="PANTHER" id="PTHR31645">
    <property type="entry name" value="OLIGOPEPTIDE TRANSPORTER YGL114W-RELATED"/>
    <property type="match status" value="1"/>
</dbReference>
<evidence type="ECO:0000256" key="5">
    <source>
        <dbReference type="ARBA" id="ARBA00023136"/>
    </source>
</evidence>
<dbReference type="GeneID" id="68100111"/>
<dbReference type="InterPro" id="IPR045035">
    <property type="entry name" value="YSL-like"/>
</dbReference>
<feature type="transmembrane region" description="Helical" evidence="7">
    <location>
        <begin position="423"/>
        <end position="441"/>
    </location>
</feature>
<name>A0AA88KLK5_NAELO</name>
<feature type="transmembrane region" description="Helical" evidence="7">
    <location>
        <begin position="509"/>
        <end position="530"/>
    </location>
</feature>
<dbReference type="AlphaFoldDB" id="A0AA88KLK5"/>
<dbReference type="Proteomes" id="UP000816034">
    <property type="component" value="Unassembled WGS sequence"/>
</dbReference>
<feature type="compositionally biased region" description="Basic and acidic residues" evidence="6">
    <location>
        <begin position="47"/>
        <end position="69"/>
    </location>
</feature>
<evidence type="ECO:0000313" key="9">
    <source>
        <dbReference type="Proteomes" id="UP000816034"/>
    </source>
</evidence>
<evidence type="ECO:0008006" key="10">
    <source>
        <dbReference type="Google" id="ProtNLM"/>
    </source>
</evidence>
<accession>A0AA88KLK5</accession>
<gene>
    <name evidence="8" type="ORF">C9374_007657</name>
</gene>
<protein>
    <recommendedName>
        <fullName evidence="10">Oligopeptide transporter</fullName>
    </recommendedName>
</protein>
<comment type="caution">
    <text evidence="8">The sequence shown here is derived from an EMBL/GenBank/DDBJ whole genome shotgun (WGS) entry which is preliminary data.</text>
</comment>
<feature type="compositionally biased region" description="Basic and acidic residues" evidence="6">
    <location>
        <begin position="1"/>
        <end position="10"/>
    </location>
</feature>
<dbReference type="EMBL" id="PYSW02000030">
    <property type="protein sequence ID" value="KAG2379019.1"/>
    <property type="molecule type" value="Genomic_DNA"/>
</dbReference>
<feature type="transmembrane region" description="Helical" evidence="7">
    <location>
        <begin position="206"/>
        <end position="224"/>
    </location>
</feature>
<keyword evidence="3 7" id="KW-0812">Transmembrane</keyword>
<comment type="subcellular location">
    <subcellularLocation>
        <location evidence="1">Membrane</location>
        <topology evidence="1">Multi-pass membrane protein</topology>
    </subcellularLocation>
</comment>
<keyword evidence="9" id="KW-1185">Reference proteome</keyword>
<keyword evidence="2" id="KW-0813">Transport</keyword>
<evidence type="ECO:0000256" key="1">
    <source>
        <dbReference type="ARBA" id="ARBA00004141"/>
    </source>
</evidence>
<dbReference type="RefSeq" id="XP_044546281.1">
    <property type="nucleotide sequence ID" value="XM_044697646.1"/>
</dbReference>
<dbReference type="PANTHER" id="PTHR31645:SF0">
    <property type="entry name" value="OLIGOPEPTIDE TRANSPORTER YGL114W-RELATED"/>
    <property type="match status" value="1"/>
</dbReference>
<keyword evidence="5 7" id="KW-0472">Membrane</keyword>